<keyword evidence="9" id="KW-1185">Reference proteome</keyword>
<keyword evidence="4" id="KW-0520">NAD</keyword>
<dbReference type="EC" id="1.2.1.88" evidence="2"/>
<protein>
    <recommendedName>
        <fullName evidence="2">L-glutamate gamma-semialdehyde dehydrogenase</fullName>
        <ecNumber evidence="2">1.2.1.88</ecNumber>
    </recommendedName>
</protein>
<dbReference type="GO" id="GO:0009898">
    <property type="term" value="C:cytoplasmic side of plasma membrane"/>
    <property type="evidence" value="ECO:0007669"/>
    <property type="project" value="TreeGrafter"/>
</dbReference>
<dbReference type="GO" id="GO:0010133">
    <property type="term" value="P:L-proline catabolic process to L-glutamate"/>
    <property type="evidence" value="ECO:0007669"/>
    <property type="project" value="TreeGrafter"/>
</dbReference>
<evidence type="ECO:0000256" key="3">
    <source>
        <dbReference type="ARBA" id="ARBA00023002"/>
    </source>
</evidence>
<dbReference type="HOGENOM" id="CLU_255173_0_0_7"/>
<dbReference type="EMBL" id="FQ312005">
    <property type="protein sequence ID" value="CBW26873.1"/>
    <property type="molecule type" value="Genomic_DNA"/>
</dbReference>
<dbReference type="PATRIC" id="fig|862908.3.peg.1960"/>
<feature type="domain" description="Aldehyde dehydrogenase" evidence="6">
    <location>
        <begin position="686"/>
        <end position="1133"/>
    </location>
</feature>
<dbReference type="GO" id="GO:0004657">
    <property type="term" value="F:proline dehydrogenase activity"/>
    <property type="evidence" value="ECO:0007669"/>
    <property type="project" value="UniProtKB-ARBA"/>
</dbReference>
<comment type="pathway">
    <text evidence="1">Amino-acid degradation; L-proline degradation into L-glutamate; L-glutamate from L-proline: step 2/2.</text>
</comment>
<keyword evidence="3" id="KW-0560">Oxidoreductase</keyword>
<dbReference type="Gene3D" id="3.40.605.10">
    <property type="entry name" value="Aldehyde Dehydrogenase, Chain A, domain 1"/>
    <property type="match status" value="1"/>
</dbReference>
<dbReference type="Proteomes" id="UP000008963">
    <property type="component" value="Chromosome"/>
</dbReference>
<accession>E1X343</accession>
<dbReference type="OrthoDB" id="5287067at2"/>
<name>E1X343_HALMS</name>
<evidence type="ECO:0000256" key="1">
    <source>
        <dbReference type="ARBA" id="ARBA00004786"/>
    </source>
</evidence>
<evidence type="ECO:0000313" key="8">
    <source>
        <dbReference type="EMBL" id="CBW26873.1"/>
    </source>
</evidence>
<dbReference type="Gene3D" id="3.40.309.10">
    <property type="entry name" value="Aldehyde Dehydrogenase, Chain A, domain 2"/>
    <property type="match status" value="1"/>
</dbReference>
<dbReference type="InterPro" id="IPR002872">
    <property type="entry name" value="Proline_DH_dom"/>
</dbReference>
<dbReference type="InterPro" id="IPR050485">
    <property type="entry name" value="Proline_metab_enzyme"/>
</dbReference>
<dbReference type="PANTHER" id="PTHR42862:SF1">
    <property type="entry name" value="DELTA-1-PYRROLINE-5-CARBOXYLATE DEHYDROGENASE 2, ISOFORM A-RELATED"/>
    <property type="match status" value="1"/>
</dbReference>
<dbReference type="RefSeq" id="WP_014244651.1">
    <property type="nucleotide sequence ID" value="NC_016620.1"/>
</dbReference>
<evidence type="ECO:0000256" key="2">
    <source>
        <dbReference type="ARBA" id="ARBA00012884"/>
    </source>
</evidence>
<dbReference type="eggNOG" id="COG0506">
    <property type="taxonomic scope" value="Bacteria"/>
</dbReference>
<organism evidence="8 9">
    <name type="scientific">Halobacteriovorax marinus (strain ATCC BAA-682 / DSM 15412 / SJ)</name>
    <name type="common">Bacteriovorax marinus</name>
    <dbReference type="NCBI Taxonomy" id="862908"/>
    <lineage>
        <taxon>Bacteria</taxon>
        <taxon>Pseudomonadati</taxon>
        <taxon>Bdellovibrionota</taxon>
        <taxon>Bacteriovoracia</taxon>
        <taxon>Bacteriovoracales</taxon>
        <taxon>Halobacteriovoraceae</taxon>
        <taxon>Halobacteriovorax</taxon>
    </lineage>
</organism>
<reference evidence="9" key="1">
    <citation type="journal article" date="2013" name="ISME J.">
        <title>A small predatory core genome in the divergent marine Bacteriovorax marinus SJ and the terrestrial Bdellovibrio bacteriovorus.</title>
        <authorList>
            <person name="Crossman L.C."/>
            <person name="Chen H."/>
            <person name="Cerdeno-Tarraga A.M."/>
            <person name="Brooks K."/>
            <person name="Quail M.A."/>
            <person name="Pineiro S.A."/>
            <person name="Hobley L."/>
            <person name="Sockett R.E."/>
            <person name="Bentley S.D."/>
            <person name="Parkhill J."/>
            <person name="Williams H.N."/>
            <person name="Stine O.C."/>
        </authorList>
    </citation>
    <scope>NUCLEOTIDE SEQUENCE [LARGE SCALE GENOMIC DNA]</scope>
    <source>
        <strain evidence="9">ATCC BAA-682 / DSM 15412 / SJ</strain>
    </source>
</reference>
<dbReference type="InterPro" id="IPR016161">
    <property type="entry name" value="Ald_DH/histidinol_DH"/>
</dbReference>
<evidence type="ECO:0000313" key="9">
    <source>
        <dbReference type="Proteomes" id="UP000008963"/>
    </source>
</evidence>
<proteinExistence type="predicted"/>
<dbReference type="eggNOG" id="COG1012">
    <property type="taxonomic scope" value="Bacteria"/>
</dbReference>
<gene>
    <name evidence="8" type="ordered locus">BMS_2061</name>
</gene>
<dbReference type="InterPro" id="IPR029041">
    <property type="entry name" value="FAD-linked_oxidoreductase-like"/>
</dbReference>
<sequence length="1387" mass="157060">MNSEKKLNFKEFLIPNLLTFALDDWKVIFNCDFEKSLVVDSQLDSAVKEELAPFTKLRFGDFRQQIILKSAPYLVGFFYDVKEIRIYSPMLSYEFFIIPEMERICEQNEVEAFKSHTEMAASLSSREFPSIFQLTTKKYQLTDLLEDTEMDEIEQKSSTIIDELLIHLNKYTPSLFERVSDYGLGLTAQFALLRIHLLKFLAILPSLDHDLKGREVKRILLEALRRLLSDSLKAKRLGLKGQNKALPKSLYVWVNIAYYICKICPPGLLAFSVRFKVRFMAKRFIAGETIETAEQALSTLASTGRDVTLDQLGELVVSEKEADHYCDEVIKLIKGYSLHVKKGELNAAGINRAHVSIKVSALCSDFKPYAFDYTYEHVAPRLKKILLIAKEEDVFINIDAEHYDYRDIVFKVYRKVLLETEELKDYKATGIVLQAYLRDAYKHLLEIVELAKERGIIMPIRLVKGAYWDAETVEADAHSFDAPEFLNKEETDLHFRQIIIKIFDFNPHVQLCLASHNFSDHAFAEALRENKYKDLPIIEHQCLHMTYEALSTAMAKMGWVVRNYVPIGALIVGMAYLVRRIMENSSQVGVLTIMRSHKKNISLVTPKEIHKQKIGDGHLERDKTQTHLLGDFTNITPVRTYLDSERKWTEDELEKFKGNLGKHYANDFLKEGVKQTILSSSNPDIKVGDIIFADASDAKRAVEVCDESYNSGAWANADWAIRASTLLRAANLMLARRNELSALIVYEAGKAINEALADVDEAVDFLNFYAREEARIQSLNDRVESRGVSAVISPWNFPLAIPCGMVVSSLVVGNTVILKSAEQTPLISQELVDILHQAGVPKDVLIHLPGLGEIVGDALVTHERVSTIVFTGSKNVGTLIASKAHSRIYENKLTKASYPVRVITEMGGKNAVIVTANAELDETVAGILYSSFGHAGQKCSAASRVLVDNAVKDRLIERLKEACLDIEVGEAYSFRTTVNPVITQEDKQRLIAQVNEAQKEANEFGGKVHVNRSSEELPGYCVGPSLIELPISRALNPESYAMRELFGPVVHIIGFNHLDQALRIYNGTDYALTGGVFSQSQDDIDYLTARMESGNIYVNRSITGARVAIEPFGGFKMSGTGPNAGSRSYLSYLHRNPVREFTSCKSKKESGSEYTFESSRPSGLSGEGRVQRMDKVVSHVIRHFEHLFSGIRAEEKQTLSTFHKWLNVNYESFLNREHWNRRIPGQLSYCDYTQGSHKALVAAFRTQPDFEIVFEVILALVSGAGITVNCRNNEAYDWWMGFRDILVEYGISKENFDVYFVSEELLKKSLGETDLKHILIDGTIEDVAEISKWSYENYKDHKHMRNIISKYDMSDINDFKRICRQYVNIRSFAVNTMRHGAPMDVVL</sequence>
<dbReference type="SUPFAM" id="SSF51730">
    <property type="entry name" value="FAD-linked oxidoreductase"/>
    <property type="match status" value="1"/>
</dbReference>
<evidence type="ECO:0000256" key="5">
    <source>
        <dbReference type="ARBA" id="ARBA00048142"/>
    </source>
</evidence>
<dbReference type="KEGG" id="bmx:BMS_2061"/>
<dbReference type="Gene3D" id="3.20.20.220">
    <property type="match status" value="1"/>
</dbReference>
<dbReference type="PROSITE" id="PS00070">
    <property type="entry name" value="ALDEHYDE_DEHYDR_CYS"/>
    <property type="match status" value="1"/>
</dbReference>
<dbReference type="InterPro" id="IPR015590">
    <property type="entry name" value="Aldehyde_DH_dom"/>
</dbReference>
<dbReference type="GO" id="GO:0003842">
    <property type="term" value="F:L-glutamate gamma-semialdehyde dehydrogenase activity"/>
    <property type="evidence" value="ECO:0007669"/>
    <property type="project" value="UniProtKB-EC"/>
</dbReference>
<dbReference type="Pfam" id="PF00171">
    <property type="entry name" value="Aldedh"/>
    <property type="match status" value="1"/>
</dbReference>
<evidence type="ECO:0000259" key="6">
    <source>
        <dbReference type="Pfam" id="PF00171"/>
    </source>
</evidence>
<dbReference type="InterPro" id="IPR016162">
    <property type="entry name" value="Ald_DH_N"/>
</dbReference>
<comment type="catalytic activity">
    <reaction evidence="5">
        <text>L-glutamate 5-semialdehyde + NAD(+) + H2O = L-glutamate + NADH + 2 H(+)</text>
        <dbReference type="Rhea" id="RHEA:30235"/>
        <dbReference type="ChEBI" id="CHEBI:15377"/>
        <dbReference type="ChEBI" id="CHEBI:15378"/>
        <dbReference type="ChEBI" id="CHEBI:29985"/>
        <dbReference type="ChEBI" id="CHEBI:57540"/>
        <dbReference type="ChEBI" id="CHEBI:57945"/>
        <dbReference type="ChEBI" id="CHEBI:58066"/>
        <dbReference type="EC" id="1.2.1.88"/>
    </reaction>
</comment>
<feature type="domain" description="Proline dehydrogenase" evidence="7">
    <location>
        <begin position="295"/>
        <end position="589"/>
    </location>
</feature>
<evidence type="ECO:0000259" key="7">
    <source>
        <dbReference type="Pfam" id="PF01619"/>
    </source>
</evidence>
<dbReference type="InterPro" id="IPR016163">
    <property type="entry name" value="Ald_DH_C"/>
</dbReference>
<evidence type="ECO:0000256" key="4">
    <source>
        <dbReference type="ARBA" id="ARBA00023027"/>
    </source>
</evidence>
<dbReference type="SUPFAM" id="SSF53720">
    <property type="entry name" value="ALDH-like"/>
    <property type="match status" value="1"/>
</dbReference>
<dbReference type="PANTHER" id="PTHR42862">
    <property type="entry name" value="DELTA-1-PYRROLINE-5-CARBOXYLATE DEHYDROGENASE 1, ISOFORM A-RELATED"/>
    <property type="match status" value="1"/>
</dbReference>
<dbReference type="InterPro" id="IPR016160">
    <property type="entry name" value="Ald_DH_CS_CYS"/>
</dbReference>
<dbReference type="STRING" id="862908.BMS_2061"/>
<dbReference type="Pfam" id="PF01619">
    <property type="entry name" value="Pro_dh"/>
    <property type="match status" value="1"/>
</dbReference>